<dbReference type="InterPro" id="IPR001647">
    <property type="entry name" value="HTH_TetR"/>
</dbReference>
<dbReference type="PROSITE" id="PS01081">
    <property type="entry name" value="HTH_TETR_1"/>
    <property type="match status" value="1"/>
</dbReference>
<dbReference type="GO" id="GO:0003677">
    <property type="term" value="F:DNA binding"/>
    <property type="evidence" value="ECO:0007669"/>
    <property type="project" value="UniProtKB-UniRule"/>
</dbReference>
<dbReference type="InterPro" id="IPR023772">
    <property type="entry name" value="DNA-bd_HTH_TetR-type_CS"/>
</dbReference>
<evidence type="ECO:0000256" key="2">
    <source>
        <dbReference type="PROSITE-ProRule" id="PRU00335"/>
    </source>
</evidence>
<dbReference type="KEGG" id="acht:bsdcttw_31170"/>
<dbReference type="PRINTS" id="PR00455">
    <property type="entry name" value="HTHTETR"/>
</dbReference>
<evidence type="ECO:0000256" key="1">
    <source>
        <dbReference type="ARBA" id="ARBA00023125"/>
    </source>
</evidence>
<feature type="domain" description="HTH tetR-type" evidence="3">
    <location>
        <begin position="3"/>
        <end position="63"/>
    </location>
</feature>
<gene>
    <name evidence="4" type="ORF">bsdcttw_31170</name>
</gene>
<dbReference type="PANTHER" id="PTHR43479:SF11">
    <property type="entry name" value="ACREF_ENVCD OPERON REPRESSOR-RELATED"/>
    <property type="match status" value="1"/>
</dbReference>
<name>A0A7I8DUP4_9FIRM</name>
<dbReference type="SUPFAM" id="SSF46689">
    <property type="entry name" value="Homeodomain-like"/>
    <property type="match status" value="1"/>
</dbReference>
<organism evidence="4 5">
    <name type="scientific">Anaerocolumna chitinilytica</name>
    <dbReference type="NCBI Taxonomy" id="1727145"/>
    <lineage>
        <taxon>Bacteria</taxon>
        <taxon>Bacillati</taxon>
        <taxon>Bacillota</taxon>
        <taxon>Clostridia</taxon>
        <taxon>Lachnospirales</taxon>
        <taxon>Lachnospiraceae</taxon>
        <taxon>Anaerocolumna</taxon>
    </lineage>
</organism>
<dbReference type="PANTHER" id="PTHR43479">
    <property type="entry name" value="ACREF/ENVCD OPERON REPRESSOR-RELATED"/>
    <property type="match status" value="1"/>
</dbReference>
<dbReference type="Pfam" id="PF00440">
    <property type="entry name" value="TetR_N"/>
    <property type="match status" value="1"/>
</dbReference>
<dbReference type="RefSeq" id="WP_185255786.1">
    <property type="nucleotide sequence ID" value="NZ_AP023368.1"/>
</dbReference>
<evidence type="ECO:0000313" key="5">
    <source>
        <dbReference type="Proteomes" id="UP000515703"/>
    </source>
</evidence>
<dbReference type="EMBL" id="AP023368">
    <property type="protein sequence ID" value="BCK00077.1"/>
    <property type="molecule type" value="Genomic_DNA"/>
</dbReference>
<protein>
    <submittedName>
        <fullName evidence="4">TetR family transcriptional regulator</fullName>
    </submittedName>
</protein>
<sequence>MIRDTRLAILETAKRLFNEWGYNNVSTRDLADELNISKGNLTYYFKKKEEIIETLLTESPHTCVSKPPENLKELNEFFNDIQKGVQENAFYYWHYTQLPQVSPKIREIQNEVLQKYIEFMTQAFRILAYEGILREENSPGEYDRIIDVLLITSIYWVPFYKLKGNETSNNFSFLAWGILSSFLTAKGQNEYQTIKKNIH</sequence>
<reference evidence="4 5" key="2">
    <citation type="submission" date="2020-08" db="EMBL/GenBank/DDBJ databases">
        <authorList>
            <person name="Ueki A."/>
            <person name="Tonouchi A."/>
        </authorList>
    </citation>
    <scope>NUCLEOTIDE SEQUENCE [LARGE SCALE GENOMIC DNA]</scope>
    <source>
        <strain evidence="4 5">CTTW</strain>
    </source>
</reference>
<accession>A0A7I8DUP4</accession>
<dbReference type="AlphaFoldDB" id="A0A7I8DUP4"/>
<evidence type="ECO:0000259" key="3">
    <source>
        <dbReference type="PROSITE" id="PS50977"/>
    </source>
</evidence>
<dbReference type="Gene3D" id="1.10.357.10">
    <property type="entry name" value="Tetracycline Repressor, domain 2"/>
    <property type="match status" value="1"/>
</dbReference>
<reference evidence="4 5" key="1">
    <citation type="submission" date="2020-08" db="EMBL/GenBank/DDBJ databases">
        <title>Draft genome sequencing of an Anaerocolumna strain isolated from anoxic soil subjected to BSD treatment.</title>
        <authorList>
            <person name="Uek A."/>
            <person name="Tonouchi A."/>
        </authorList>
    </citation>
    <scope>NUCLEOTIDE SEQUENCE [LARGE SCALE GENOMIC DNA]</scope>
    <source>
        <strain evidence="4 5">CTTW</strain>
    </source>
</reference>
<dbReference type="Proteomes" id="UP000515703">
    <property type="component" value="Chromosome"/>
</dbReference>
<proteinExistence type="predicted"/>
<dbReference type="InterPro" id="IPR050624">
    <property type="entry name" value="HTH-type_Tx_Regulator"/>
</dbReference>
<dbReference type="InterPro" id="IPR009057">
    <property type="entry name" value="Homeodomain-like_sf"/>
</dbReference>
<dbReference type="PROSITE" id="PS50977">
    <property type="entry name" value="HTH_TETR_2"/>
    <property type="match status" value="1"/>
</dbReference>
<keyword evidence="1 2" id="KW-0238">DNA-binding</keyword>
<keyword evidence="5" id="KW-1185">Reference proteome</keyword>
<feature type="DNA-binding region" description="H-T-H motif" evidence="2">
    <location>
        <begin position="26"/>
        <end position="45"/>
    </location>
</feature>
<evidence type="ECO:0000313" key="4">
    <source>
        <dbReference type="EMBL" id="BCK00077.1"/>
    </source>
</evidence>